<organism evidence="2">
    <name type="scientific">Solanum chacoense</name>
    <name type="common">Chaco potato</name>
    <dbReference type="NCBI Taxonomy" id="4108"/>
    <lineage>
        <taxon>Eukaryota</taxon>
        <taxon>Viridiplantae</taxon>
        <taxon>Streptophyta</taxon>
        <taxon>Embryophyta</taxon>
        <taxon>Tracheophyta</taxon>
        <taxon>Spermatophyta</taxon>
        <taxon>Magnoliopsida</taxon>
        <taxon>eudicotyledons</taxon>
        <taxon>Gunneridae</taxon>
        <taxon>Pentapetalae</taxon>
        <taxon>asterids</taxon>
        <taxon>lamiids</taxon>
        <taxon>Solanales</taxon>
        <taxon>Solanaceae</taxon>
        <taxon>Solanoideae</taxon>
        <taxon>Solaneae</taxon>
        <taxon>Solanum</taxon>
    </lineage>
</organism>
<accession>A0A0V0GWX2</accession>
<protein>
    <submittedName>
        <fullName evidence="2">Putative ovule protein</fullName>
    </submittedName>
</protein>
<dbReference type="AlphaFoldDB" id="A0A0V0GWX2"/>
<evidence type="ECO:0000313" key="2">
    <source>
        <dbReference type="EMBL" id="JAP12623.1"/>
    </source>
</evidence>
<feature type="transmembrane region" description="Helical" evidence="1">
    <location>
        <begin position="38"/>
        <end position="59"/>
    </location>
</feature>
<proteinExistence type="predicted"/>
<feature type="transmembrane region" description="Helical" evidence="1">
    <location>
        <begin position="6"/>
        <end position="26"/>
    </location>
</feature>
<evidence type="ECO:0000256" key="1">
    <source>
        <dbReference type="SAM" id="Phobius"/>
    </source>
</evidence>
<keyword evidence="1" id="KW-0812">Transmembrane</keyword>
<keyword evidence="1" id="KW-0472">Membrane</keyword>
<name>A0A0V0GWX2_SOLCH</name>
<sequence length="65" mass="7273">MLTNTLGVRSLLIFLLLCYVVLLLALGCNEYNDSSGCWFSLHMLLVNLQLSLSLSYYPLLCSSLL</sequence>
<keyword evidence="1" id="KW-1133">Transmembrane helix</keyword>
<reference evidence="2" key="1">
    <citation type="submission" date="2015-12" db="EMBL/GenBank/DDBJ databases">
        <title>Gene expression during late stages of embryo sac development: a critical building block for successful pollen-pistil interactions.</title>
        <authorList>
            <person name="Liu Y."/>
            <person name="Joly V."/>
            <person name="Sabar M."/>
            <person name="Matton D.P."/>
        </authorList>
    </citation>
    <scope>NUCLEOTIDE SEQUENCE</scope>
</reference>
<dbReference type="EMBL" id="GEDG01029312">
    <property type="protein sequence ID" value="JAP12623.1"/>
    <property type="molecule type" value="Transcribed_RNA"/>
</dbReference>